<organism evidence="1 2">
    <name type="scientific">Cellulomonas cellasea DSM 20118</name>
    <dbReference type="NCBI Taxonomy" id="1408250"/>
    <lineage>
        <taxon>Bacteria</taxon>
        <taxon>Bacillati</taxon>
        <taxon>Actinomycetota</taxon>
        <taxon>Actinomycetes</taxon>
        <taxon>Micrococcales</taxon>
        <taxon>Cellulomonadaceae</taxon>
        <taxon>Cellulomonas</taxon>
    </lineage>
</organism>
<protein>
    <submittedName>
        <fullName evidence="1">Uncharacterized protein</fullName>
    </submittedName>
</protein>
<dbReference type="AlphaFoldDB" id="A0A0A0B6A6"/>
<dbReference type="OrthoDB" id="1431610at2"/>
<gene>
    <name evidence="1" type="ORF">Q760_17875</name>
</gene>
<accession>A0A0A0B6A6</accession>
<name>A0A0A0B6A6_9CELL</name>
<comment type="caution">
    <text evidence="1">The sequence shown here is derived from an EMBL/GenBank/DDBJ whole genome shotgun (WGS) entry which is preliminary data.</text>
</comment>
<dbReference type="Proteomes" id="UP000029833">
    <property type="component" value="Unassembled WGS sequence"/>
</dbReference>
<dbReference type="EMBL" id="AXNT01000088">
    <property type="protein sequence ID" value="KGM01712.1"/>
    <property type="molecule type" value="Genomic_DNA"/>
</dbReference>
<evidence type="ECO:0000313" key="1">
    <source>
        <dbReference type="EMBL" id="KGM01712.1"/>
    </source>
</evidence>
<evidence type="ECO:0000313" key="2">
    <source>
        <dbReference type="Proteomes" id="UP000029833"/>
    </source>
</evidence>
<keyword evidence="2" id="KW-1185">Reference proteome</keyword>
<dbReference type="RefSeq" id="WP_034631419.1">
    <property type="nucleotide sequence ID" value="NZ_AXNT01000088.1"/>
</dbReference>
<proteinExistence type="predicted"/>
<sequence>MAAHGGEGELVEHVRGVLGLPAWLPRQGHGSFLTFEFGERRDRDGHEHGEWHLWVQMAAWRIEDAHRVLAACEDDRQVIGAALSLLDRRPLSSIVATGPALDTVFDFSGVLLRTFGVESQRSADDSVDNWWMRRPDGQVVAVTTAGSSTLSRADA</sequence>
<reference evidence="1 2" key="1">
    <citation type="submission" date="2013-10" db="EMBL/GenBank/DDBJ databases">
        <authorList>
            <person name="Wang G."/>
            <person name="Zhuang W."/>
        </authorList>
    </citation>
    <scope>NUCLEOTIDE SEQUENCE [LARGE SCALE GENOMIC DNA]</scope>
    <source>
        <strain evidence="1 2">DSM 20118</strain>
    </source>
</reference>